<sequence>MPPSEKGDWVYPPLPKSGHYTTVANDKMSGPIIKHNKIGETFEVKMWAYLRGRGEFFGFKRLTGCGPNSWEGYFMAHGDPRDDEFCSCNISEEFKHGGISPKLLVIKPDELHKLMMPVGFTRISEHPPV</sequence>
<accession>A0A6J7E8U3</accession>
<gene>
    <name evidence="1" type="ORF">UFOPK3472_00468</name>
</gene>
<evidence type="ECO:0000313" key="1">
    <source>
        <dbReference type="EMBL" id="CAB4879366.1"/>
    </source>
</evidence>
<dbReference type="AlphaFoldDB" id="A0A6J7E8U3"/>
<name>A0A6J7E8U3_9ZZZZ</name>
<protein>
    <submittedName>
        <fullName evidence="1">Unannotated protein</fullName>
    </submittedName>
</protein>
<dbReference type="EMBL" id="CAFBLX010000018">
    <property type="protein sequence ID" value="CAB4879366.1"/>
    <property type="molecule type" value="Genomic_DNA"/>
</dbReference>
<organism evidence="1">
    <name type="scientific">freshwater metagenome</name>
    <dbReference type="NCBI Taxonomy" id="449393"/>
    <lineage>
        <taxon>unclassified sequences</taxon>
        <taxon>metagenomes</taxon>
        <taxon>ecological metagenomes</taxon>
    </lineage>
</organism>
<proteinExistence type="predicted"/>
<reference evidence="1" key="1">
    <citation type="submission" date="2020-05" db="EMBL/GenBank/DDBJ databases">
        <authorList>
            <person name="Chiriac C."/>
            <person name="Salcher M."/>
            <person name="Ghai R."/>
            <person name="Kavagutti S V."/>
        </authorList>
    </citation>
    <scope>NUCLEOTIDE SEQUENCE</scope>
</reference>